<reference evidence="4 5" key="1">
    <citation type="journal article" date="2016" name="Genome Biol. Evol.">
        <title>Comparative Genomic Analyses of the Moraxella catarrhalis Serosensitive and Seroresistant Lineages Demonstrate Their Independent Evolution.</title>
        <authorList>
            <person name="Earl J.P."/>
            <person name="de Vries S.P."/>
            <person name="Ahmed A."/>
            <person name="Powell E."/>
            <person name="Schultz M.P."/>
            <person name="Hermans P.W."/>
            <person name="Hill D.J."/>
            <person name="Zhou Z."/>
            <person name="Constantinidou C.I."/>
            <person name="Hu F.Z."/>
            <person name="Bootsma H.J."/>
            <person name="Ehrlich G.D."/>
        </authorList>
    </citation>
    <scope>NUCLEOTIDE SEQUENCE [LARGE SCALE GENOMIC DNA]</scope>
    <source>
        <strain evidence="2 4">Z7542</strain>
        <strain evidence="3 5">Z7574</strain>
    </source>
</reference>
<keyword evidence="1" id="KW-0732">Signal</keyword>
<gene>
    <name evidence="3" type="ORF">AO382_0163</name>
    <name evidence="2" type="ORF">AO384_1461</name>
</gene>
<evidence type="ECO:0000313" key="3">
    <source>
        <dbReference type="EMBL" id="OAV01797.1"/>
    </source>
</evidence>
<evidence type="ECO:0000256" key="1">
    <source>
        <dbReference type="SAM" id="SignalP"/>
    </source>
</evidence>
<sequence>MKKLTAIALGMSVIALTACQSTSAPSMTQQTGGVTAVPNHAPTTSKPSIDLISAQADSLIVYYQPNAKSAVQALASRRGDLILNEFDIFNAMVVRPVHHDVNATVNVYKSIAGVSKVVVHQGSSTPQMPSQ</sequence>
<dbReference type="PROSITE" id="PS51257">
    <property type="entry name" value="PROKAR_LIPOPROTEIN"/>
    <property type="match status" value="1"/>
</dbReference>
<dbReference type="EMBL" id="LXHE01000002">
    <property type="protein sequence ID" value="OAV01797.1"/>
    <property type="molecule type" value="Genomic_DNA"/>
</dbReference>
<accession>A0A198UZV7</accession>
<name>A0A198UZV7_MORCA</name>
<proteinExistence type="predicted"/>
<dbReference type="OrthoDB" id="9879956at2"/>
<evidence type="ECO:0000313" key="5">
    <source>
        <dbReference type="Proteomes" id="UP000078446"/>
    </source>
</evidence>
<dbReference type="Proteomes" id="UP000078446">
    <property type="component" value="Unassembled WGS sequence"/>
</dbReference>
<dbReference type="PATRIC" id="fig|480.236.peg.1385"/>
<evidence type="ECO:0008006" key="6">
    <source>
        <dbReference type="Google" id="ProtNLM"/>
    </source>
</evidence>
<dbReference type="RefSeq" id="WP_064611623.1">
    <property type="nucleotide sequence ID" value="NZ_LXHB01000112.1"/>
</dbReference>
<dbReference type="AlphaFoldDB" id="A0A198UZV7"/>
<feature type="chain" id="PRO_5008279928" description="Lipoprotein" evidence="1">
    <location>
        <begin position="24"/>
        <end position="131"/>
    </location>
</feature>
<feature type="signal peptide" evidence="1">
    <location>
        <begin position="1"/>
        <end position="23"/>
    </location>
</feature>
<evidence type="ECO:0000313" key="2">
    <source>
        <dbReference type="EMBL" id="OAU95270.1"/>
    </source>
</evidence>
<keyword evidence="4" id="KW-1185">Reference proteome</keyword>
<dbReference type="EMBL" id="LXHC01000024">
    <property type="protein sequence ID" value="OAU95270.1"/>
    <property type="molecule type" value="Genomic_DNA"/>
</dbReference>
<evidence type="ECO:0000313" key="4">
    <source>
        <dbReference type="Proteomes" id="UP000078228"/>
    </source>
</evidence>
<organism evidence="2 4">
    <name type="scientific">Moraxella catarrhalis</name>
    <name type="common">Branhamella catarrhalis</name>
    <dbReference type="NCBI Taxonomy" id="480"/>
    <lineage>
        <taxon>Bacteria</taxon>
        <taxon>Pseudomonadati</taxon>
        <taxon>Pseudomonadota</taxon>
        <taxon>Gammaproteobacteria</taxon>
        <taxon>Moraxellales</taxon>
        <taxon>Moraxellaceae</taxon>
        <taxon>Moraxella</taxon>
    </lineage>
</organism>
<comment type="caution">
    <text evidence="2">The sequence shown here is derived from an EMBL/GenBank/DDBJ whole genome shotgun (WGS) entry which is preliminary data.</text>
</comment>
<protein>
    <recommendedName>
        <fullName evidence="6">Lipoprotein</fullName>
    </recommendedName>
</protein>
<dbReference type="Proteomes" id="UP000078228">
    <property type="component" value="Unassembled WGS sequence"/>
</dbReference>